<evidence type="ECO:0000313" key="7">
    <source>
        <dbReference type="EMBL" id="BEQ15695.1"/>
    </source>
</evidence>
<reference evidence="8" key="1">
    <citation type="journal article" date="2023" name="Arch. Microbiol.">
        <title>Desulfoferula mesophilus gen. nov. sp. nov., a mesophilic sulfate-reducing bacterium isolated from a brackish lake sediment.</title>
        <authorList>
            <person name="Watanabe T."/>
            <person name="Yabe T."/>
            <person name="Tsuji J.M."/>
            <person name="Fukui M."/>
        </authorList>
    </citation>
    <scope>NUCLEOTIDE SEQUENCE [LARGE SCALE GENOMIC DNA]</scope>
    <source>
        <strain evidence="8">12FAK</strain>
    </source>
</reference>
<feature type="domain" description="Peptidase S49" evidence="6">
    <location>
        <begin position="96"/>
        <end position="244"/>
    </location>
</feature>
<dbReference type="SUPFAM" id="SSF52096">
    <property type="entry name" value="ClpP/crotonase"/>
    <property type="match status" value="1"/>
</dbReference>
<dbReference type="InterPro" id="IPR002142">
    <property type="entry name" value="Peptidase_S49"/>
</dbReference>
<dbReference type="Gene3D" id="6.20.330.10">
    <property type="match status" value="1"/>
</dbReference>
<dbReference type="GO" id="GO:0008236">
    <property type="term" value="F:serine-type peptidase activity"/>
    <property type="evidence" value="ECO:0007669"/>
    <property type="project" value="UniProtKB-KW"/>
</dbReference>
<dbReference type="KEGG" id="dmp:FAK_27610"/>
<dbReference type="InterPro" id="IPR004635">
    <property type="entry name" value="Pept_S49_SppA"/>
</dbReference>
<name>A0AAU9EI61_9BACT</name>
<keyword evidence="3" id="KW-0378">Hydrolase</keyword>
<organism evidence="7 8">
    <name type="scientific">Desulfoferula mesophila</name>
    <dbReference type="NCBI Taxonomy" id="3058419"/>
    <lineage>
        <taxon>Bacteria</taxon>
        <taxon>Pseudomonadati</taxon>
        <taxon>Thermodesulfobacteriota</taxon>
        <taxon>Desulfarculia</taxon>
        <taxon>Desulfarculales</taxon>
        <taxon>Desulfarculaceae</taxon>
        <taxon>Desulfoferula</taxon>
    </lineage>
</organism>
<proteinExistence type="inferred from homology"/>
<evidence type="ECO:0000256" key="4">
    <source>
        <dbReference type="ARBA" id="ARBA00022825"/>
    </source>
</evidence>
<dbReference type="InterPro" id="IPR029045">
    <property type="entry name" value="ClpP/crotonase-like_dom_sf"/>
</dbReference>
<evidence type="ECO:0000313" key="8">
    <source>
        <dbReference type="Proteomes" id="UP001366166"/>
    </source>
</evidence>
<keyword evidence="2" id="KW-0645">Protease</keyword>
<dbReference type="InterPro" id="IPR047272">
    <property type="entry name" value="S49_SppA_C"/>
</dbReference>
<dbReference type="NCBIfam" id="TIGR00706">
    <property type="entry name" value="SppA_dom"/>
    <property type="match status" value="1"/>
</dbReference>
<dbReference type="EMBL" id="AP028679">
    <property type="protein sequence ID" value="BEQ15695.1"/>
    <property type="molecule type" value="Genomic_DNA"/>
</dbReference>
<feature type="transmembrane region" description="Helical" evidence="5">
    <location>
        <begin position="6"/>
        <end position="27"/>
    </location>
</feature>
<keyword evidence="5" id="KW-0472">Membrane</keyword>
<gene>
    <name evidence="7" type="primary">sppA</name>
    <name evidence="7" type="ORF">FAK_27610</name>
</gene>
<protein>
    <submittedName>
        <fullName evidence="7">Multidrug transporter</fullName>
    </submittedName>
</protein>
<dbReference type="RefSeq" id="WP_338600459.1">
    <property type="nucleotide sequence ID" value="NZ_AP028679.1"/>
</dbReference>
<dbReference type="GO" id="GO:0006508">
    <property type="term" value="P:proteolysis"/>
    <property type="evidence" value="ECO:0007669"/>
    <property type="project" value="UniProtKB-KW"/>
</dbReference>
<dbReference type="AlphaFoldDB" id="A0AAU9EI61"/>
<dbReference type="PANTHER" id="PTHR42987">
    <property type="entry name" value="PEPTIDASE S49"/>
    <property type="match status" value="1"/>
</dbReference>
<sequence>MKKHPLALAIGVCALIVALFGGALVFIKPGLRPEALFGGKIAVLPVTGLISSSKEFNKYLIRLRRDDSVKAIIIRLNSGGGGAAASQEMYMEVARTAKVKPVVASMGGVAASGAYYLAAACTKIVAAPATITGSIGVISTIPDLHQLLEKVGVKVQVLRSGELKGGGMLSRPLSPAERANFQELIDQTYQQFVSDVAKGRRMPYDKVKALANGGIYTGAKAKQLGLVDQLGNFQDAVNLAARLGGIKGQPTVVWPEKKGGFWAELLRDQARVLLKDLATDLGLRPGLDYRWPASPLNP</sequence>
<keyword evidence="8" id="KW-1185">Reference proteome</keyword>
<keyword evidence="4" id="KW-0720">Serine protease</keyword>
<evidence type="ECO:0000259" key="6">
    <source>
        <dbReference type="Pfam" id="PF01343"/>
    </source>
</evidence>
<dbReference type="PANTHER" id="PTHR42987:SF7">
    <property type="entry name" value="SIGNAL PEPTIDE PEPTIDASE SPPA-RELATED"/>
    <property type="match status" value="1"/>
</dbReference>
<evidence type="ECO:0000256" key="1">
    <source>
        <dbReference type="ARBA" id="ARBA00008683"/>
    </source>
</evidence>
<evidence type="ECO:0000256" key="2">
    <source>
        <dbReference type="ARBA" id="ARBA00022670"/>
    </source>
</evidence>
<comment type="similarity">
    <text evidence="1">Belongs to the peptidase S49 family.</text>
</comment>
<accession>A0AAU9EI61</accession>
<dbReference type="Proteomes" id="UP001366166">
    <property type="component" value="Chromosome"/>
</dbReference>
<dbReference type="Gene3D" id="3.90.226.10">
    <property type="entry name" value="2-enoyl-CoA Hydratase, Chain A, domain 1"/>
    <property type="match status" value="1"/>
</dbReference>
<dbReference type="Pfam" id="PF01343">
    <property type="entry name" value="Peptidase_S49"/>
    <property type="match status" value="1"/>
</dbReference>
<keyword evidence="5" id="KW-0812">Transmembrane</keyword>
<keyword evidence="5" id="KW-1133">Transmembrane helix</keyword>
<dbReference type="CDD" id="cd07023">
    <property type="entry name" value="S49_Sppa_N_C"/>
    <property type="match status" value="1"/>
</dbReference>
<evidence type="ECO:0000256" key="3">
    <source>
        <dbReference type="ARBA" id="ARBA00022801"/>
    </source>
</evidence>
<evidence type="ECO:0000256" key="5">
    <source>
        <dbReference type="SAM" id="Phobius"/>
    </source>
</evidence>